<dbReference type="Gene3D" id="2.60.120.260">
    <property type="entry name" value="Galactose-binding domain-like"/>
    <property type="match status" value="1"/>
</dbReference>
<evidence type="ECO:0000313" key="4">
    <source>
        <dbReference type="Proteomes" id="UP000000263"/>
    </source>
</evidence>
<dbReference type="STRING" id="383372.Rcas_3244"/>
<dbReference type="AlphaFoldDB" id="A7NP03"/>
<proteinExistence type="predicted"/>
<organism evidence="3 4">
    <name type="scientific">Roseiflexus castenholzii (strain DSM 13941 / HLO8)</name>
    <dbReference type="NCBI Taxonomy" id="383372"/>
    <lineage>
        <taxon>Bacteria</taxon>
        <taxon>Bacillati</taxon>
        <taxon>Chloroflexota</taxon>
        <taxon>Chloroflexia</taxon>
        <taxon>Chloroflexales</taxon>
        <taxon>Roseiflexineae</taxon>
        <taxon>Roseiflexaceae</taxon>
        <taxon>Roseiflexus</taxon>
    </lineage>
</organism>
<dbReference type="InterPro" id="IPR036156">
    <property type="entry name" value="Beta-gal/glucu_dom_sf"/>
</dbReference>
<dbReference type="PANTHER" id="PTHR42732:SF1">
    <property type="entry name" value="BETA-MANNOSIDASE"/>
    <property type="match status" value="1"/>
</dbReference>
<dbReference type="InterPro" id="IPR013783">
    <property type="entry name" value="Ig-like_fold"/>
</dbReference>
<gene>
    <name evidence="3" type="ordered locus">Rcas_3244</name>
</gene>
<dbReference type="Gene3D" id="3.20.20.80">
    <property type="entry name" value="Glycosidases"/>
    <property type="match status" value="1"/>
</dbReference>
<reference evidence="3 4" key="1">
    <citation type="submission" date="2007-08" db="EMBL/GenBank/DDBJ databases">
        <title>Complete sequence of Roseiflexus castenholzii DSM 13941.</title>
        <authorList>
            <consortium name="US DOE Joint Genome Institute"/>
            <person name="Copeland A."/>
            <person name="Lucas S."/>
            <person name="Lapidus A."/>
            <person name="Barry K."/>
            <person name="Glavina del Rio T."/>
            <person name="Dalin E."/>
            <person name="Tice H."/>
            <person name="Pitluck S."/>
            <person name="Thompson L.S."/>
            <person name="Brettin T."/>
            <person name="Bruce D."/>
            <person name="Detter J.C."/>
            <person name="Han C."/>
            <person name="Tapia R."/>
            <person name="Schmutz J."/>
            <person name="Larimer F."/>
            <person name="Land M."/>
            <person name="Hauser L."/>
            <person name="Kyrpides N."/>
            <person name="Mikhailova N."/>
            <person name="Bryant D.A."/>
            <person name="Hanada S."/>
            <person name="Tsukatani Y."/>
            <person name="Richardson P."/>
        </authorList>
    </citation>
    <scope>NUCLEOTIDE SEQUENCE [LARGE SCALE GENOMIC DNA]</scope>
    <source>
        <strain evidence="4">DSM 13941 / HLO8</strain>
    </source>
</reference>
<keyword evidence="2" id="KW-0326">Glycosidase</keyword>
<keyword evidence="4" id="KW-1185">Reference proteome</keyword>
<dbReference type="SUPFAM" id="SSF49785">
    <property type="entry name" value="Galactose-binding domain-like"/>
    <property type="match status" value="1"/>
</dbReference>
<dbReference type="OrthoDB" id="9762066at2"/>
<sequence>MLSYHMPLPGPWEFRFDDQSDWRPIAVPGCWEDAGFVKDRSGPAWYRTSFVIPHELEGRRLFLHFGAVSYHCEAFIVRDSGDMCSIGTHTGMWDAFDLEIGDAAAPGEHVTLLVRVEKPASLSDGPESASLPGRFPLRETLAGFLPYVWGHSHGGIWQEVALIACGATRFLDAWVHGAPDGHIFVEAELDGPARVTLELYRPDGSFILSAEEDAVRVETASGIRYRLHMDGPTSDARLWSPDDPALYRAVLRAGYDDRIELRFGLRSFDADGATLRLNGAPIYPRMILSWGWRWETFAPNPGPERVRADFERLKRMGYNGIKCCLWFPPRYYFDLADELGMLLWIELPMWLPRVTDHFRRQTPVEYERLVRQARRHPSVVLYSLGCELGKDVGADILGSLYAMTRSMCGDALVRDNSGSGEAYGGLLNEFAQYYDYHFYADLHFFRGLLDAFSPRWRPAQPWLFGEYCDYDTFRDLRRYRRADGSRPWWLSADLAINPTGARWTNEAPFLEERLRAQGLWERSAELEAFSYAHGLLHRKWTIETTRMYREVSGYVITGEADTPITSAGMWDATGALKYDPTEFRRFNNDLVALIGWDRRRDWVRGGDRAAFWDVWSYNAGTLVRPHVIVSHYGAQGGPARAAWSIAFDDEAPFASGDIVASHDVMPGDVREIGVAEFTAPDVSAPLRAMFRVSLNVGTQRTDNAWPIWFFPANPWATMRNVAIYDPLGRLRDLTRLAPQVVEVTHADLRSEAGARVDLHAAPFVVVASAWTRALSMYTRGGGRVVLLQDGDGPPGPVATAAMPFWREALRVCEPHPAWGDFPHDGWAGLQFFGCATDCALDTQPLDGLTRPILRRIDTRTTAVHDYAAEVVWGEGRLIVSTLRIYGGAGEQPSGIGRNTSAAYLLLCWVKYLGSKR</sequence>
<dbReference type="PANTHER" id="PTHR42732">
    <property type="entry name" value="BETA-GALACTOSIDASE"/>
    <property type="match status" value="1"/>
</dbReference>
<dbReference type="KEGG" id="rca:Rcas_3244"/>
<dbReference type="SUPFAM" id="SSF49303">
    <property type="entry name" value="beta-Galactosidase/glucuronidase domain"/>
    <property type="match status" value="1"/>
</dbReference>
<name>A7NP03_ROSCS</name>
<evidence type="ECO:0000313" key="3">
    <source>
        <dbReference type="EMBL" id="ABU59298.1"/>
    </source>
</evidence>
<keyword evidence="1 3" id="KW-0378">Hydrolase</keyword>
<dbReference type="SUPFAM" id="SSF51445">
    <property type="entry name" value="(Trans)glycosidases"/>
    <property type="match status" value="1"/>
</dbReference>
<dbReference type="eggNOG" id="COG3250">
    <property type="taxonomic scope" value="Bacteria"/>
</dbReference>
<dbReference type="EMBL" id="CP000804">
    <property type="protein sequence ID" value="ABU59298.1"/>
    <property type="molecule type" value="Genomic_DNA"/>
</dbReference>
<dbReference type="GO" id="GO:0016798">
    <property type="term" value="F:hydrolase activity, acting on glycosyl bonds"/>
    <property type="evidence" value="ECO:0007669"/>
    <property type="project" value="UniProtKB-KW"/>
</dbReference>
<dbReference type="HOGENOM" id="CLU_370383_0_0_0"/>
<evidence type="ECO:0000256" key="1">
    <source>
        <dbReference type="ARBA" id="ARBA00022801"/>
    </source>
</evidence>
<evidence type="ECO:0000256" key="2">
    <source>
        <dbReference type="ARBA" id="ARBA00023295"/>
    </source>
</evidence>
<dbReference type="InterPro" id="IPR008979">
    <property type="entry name" value="Galactose-bd-like_sf"/>
</dbReference>
<dbReference type="InterPro" id="IPR051913">
    <property type="entry name" value="GH2_Domain-Containing"/>
</dbReference>
<dbReference type="InterPro" id="IPR017853">
    <property type="entry name" value="GH"/>
</dbReference>
<dbReference type="RefSeq" id="WP_012121722.1">
    <property type="nucleotide sequence ID" value="NC_009767.1"/>
</dbReference>
<dbReference type="Proteomes" id="UP000000263">
    <property type="component" value="Chromosome"/>
</dbReference>
<dbReference type="Gene3D" id="2.60.40.10">
    <property type="entry name" value="Immunoglobulins"/>
    <property type="match status" value="1"/>
</dbReference>
<protein>
    <submittedName>
        <fullName evidence="3">Glycoside hydrolase family 2 sugar binding</fullName>
    </submittedName>
</protein>
<accession>A7NP03</accession>